<evidence type="ECO:0000259" key="3">
    <source>
        <dbReference type="Pfam" id="PF00294"/>
    </source>
</evidence>
<proteinExistence type="predicted"/>
<dbReference type="EMBL" id="AUZZ01008875">
    <property type="protein sequence ID" value="EQD36007.1"/>
    <property type="molecule type" value="Genomic_DNA"/>
</dbReference>
<keyword evidence="2 4" id="KW-0418">Kinase</keyword>
<comment type="caution">
    <text evidence="4">The sequence shown here is derived from an EMBL/GenBank/DDBJ whole genome shotgun (WGS) entry which is preliminary data.</text>
</comment>
<dbReference type="Pfam" id="PF00294">
    <property type="entry name" value="PfkB"/>
    <property type="match status" value="1"/>
</dbReference>
<feature type="non-terminal residue" evidence="4">
    <location>
        <position position="1"/>
    </location>
</feature>
<dbReference type="InterPro" id="IPR029056">
    <property type="entry name" value="Ribokinase-like"/>
</dbReference>
<feature type="domain" description="Carbohydrate kinase PfkB" evidence="3">
    <location>
        <begin position="2"/>
        <end position="201"/>
    </location>
</feature>
<dbReference type="SUPFAM" id="SSF53613">
    <property type="entry name" value="Ribokinase-like"/>
    <property type="match status" value="1"/>
</dbReference>
<keyword evidence="1" id="KW-0808">Transferase</keyword>
<sequence>EQVYGGTLGNFALIASRFELDFDPYAAVSSETHSDYLKLLASRGLNLDHVKVFPNSRGPFCYIASDRNNQLAFINQGPNIEWKPSLESSLFDGYRILHFTTGPRHEYLKIARRSSADIVFDPSQEIYLYSEKELKEFISLSKIVMCNEQEYDLIKESVDFSDPPTIIKTMGSRGVQVLDNGGTVTIPARKVDNHYDTVGAG</sequence>
<dbReference type="GO" id="GO:0016301">
    <property type="term" value="F:kinase activity"/>
    <property type="evidence" value="ECO:0007669"/>
    <property type="project" value="UniProtKB-KW"/>
</dbReference>
<reference evidence="4" key="2">
    <citation type="journal article" date="2014" name="ISME J.">
        <title>Microbial stratification in low pH oxic and suboxic macroscopic growths along an acid mine drainage.</title>
        <authorList>
            <person name="Mendez-Garcia C."/>
            <person name="Mesa V."/>
            <person name="Sprenger R.R."/>
            <person name="Richter M."/>
            <person name="Diez M.S."/>
            <person name="Solano J."/>
            <person name="Bargiela R."/>
            <person name="Golyshina O.V."/>
            <person name="Manteca A."/>
            <person name="Ramos J.L."/>
            <person name="Gallego J.R."/>
            <person name="Llorente I."/>
            <person name="Martins Dos Santos V.A."/>
            <person name="Jensen O.N."/>
            <person name="Pelaez A.I."/>
            <person name="Sanchez J."/>
            <person name="Ferrer M."/>
        </authorList>
    </citation>
    <scope>NUCLEOTIDE SEQUENCE</scope>
</reference>
<name>T0YVM4_9ZZZZ</name>
<feature type="non-terminal residue" evidence="4">
    <location>
        <position position="201"/>
    </location>
</feature>
<evidence type="ECO:0000256" key="2">
    <source>
        <dbReference type="ARBA" id="ARBA00022777"/>
    </source>
</evidence>
<accession>T0YVM4</accession>
<reference evidence="4" key="1">
    <citation type="submission" date="2013-08" db="EMBL/GenBank/DDBJ databases">
        <authorList>
            <person name="Mendez C."/>
            <person name="Richter M."/>
            <person name="Ferrer M."/>
            <person name="Sanchez J."/>
        </authorList>
    </citation>
    <scope>NUCLEOTIDE SEQUENCE</scope>
</reference>
<dbReference type="Gene3D" id="3.40.1190.20">
    <property type="match status" value="1"/>
</dbReference>
<dbReference type="AlphaFoldDB" id="T0YVM4"/>
<protein>
    <submittedName>
        <fullName evidence="4">Ribokinase-like domain-containing protein</fullName>
    </submittedName>
</protein>
<organism evidence="4">
    <name type="scientific">mine drainage metagenome</name>
    <dbReference type="NCBI Taxonomy" id="410659"/>
    <lineage>
        <taxon>unclassified sequences</taxon>
        <taxon>metagenomes</taxon>
        <taxon>ecological metagenomes</taxon>
    </lineage>
</organism>
<dbReference type="PANTHER" id="PTHR10584:SF166">
    <property type="entry name" value="RIBOKINASE"/>
    <property type="match status" value="1"/>
</dbReference>
<evidence type="ECO:0000313" key="4">
    <source>
        <dbReference type="EMBL" id="EQD36007.1"/>
    </source>
</evidence>
<dbReference type="InterPro" id="IPR011611">
    <property type="entry name" value="PfkB_dom"/>
</dbReference>
<gene>
    <name evidence="4" type="ORF">B2A_12306</name>
</gene>
<evidence type="ECO:0000256" key="1">
    <source>
        <dbReference type="ARBA" id="ARBA00022679"/>
    </source>
</evidence>
<dbReference type="PANTHER" id="PTHR10584">
    <property type="entry name" value="SUGAR KINASE"/>
    <property type="match status" value="1"/>
</dbReference>